<dbReference type="Gene3D" id="1.10.287.1080">
    <property type="entry name" value="MazG-like"/>
    <property type="match status" value="1"/>
</dbReference>
<sequence>MEFNEVIDMYRNIVKRFSKIEGKPWGVEGGMMELSKQVGELSKCVMLQENYYCFSADNPEENLIKIGNELADVFGQIIRIADYYKIDLLEAHIAAREDEDNYLKGKGV</sequence>
<reference evidence="1 2" key="1">
    <citation type="submission" date="2020-01" db="EMBL/GenBank/DDBJ databases">
        <title>Genome analysis of Anaerocolumna sp. CBA3638.</title>
        <authorList>
            <person name="Kim J."/>
            <person name="Roh S.W."/>
        </authorList>
    </citation>
    <scope>NUCLEOTIDE SEQUENCE [LARGE SCALE GENOMIC DNA]</scope>
    <source>
        <strain evidence="1 2">CBA3638</strain>
    </source>
</reference>
<keyword evidence="2" id="KW-1185">Reference proteome</keyword>
<evidence type="ECO:0008006" key="3">
    <source>
        <dbReference type="Google" id="ProtNLM"/>
    </source>
</evidence>
<accession>A0A6P1TPV2</accession>
<protein>
    <recommendedName>
        <fullName evidence="3">NTP pyrophosphohydrolase MazG putative catalytic core domain-containing protein</fullName>
    </recommendedName>
</protein>
<dbReference type="AlphaFoldDB" id="A0A6P1TPV2"/>
<dbReference type="CDD" id="cd11523">
    <property type="entry name" value="NTP-PPase"/>
    <property type="match status" value="1"/>
</dbReference>
<proteinExistence type="predicted"/>
<organism evidence="1 2">
    <name type="scientific">Anaerocolumna sedimenticola</name>
    <dbReference type="NCBI Taxonomy" id="2696063"/>
    <lineage>
        <taxon>Bacteria</taxon>
        <taxon>Bacillati</taxon>
        <taxon>Bacillota</taxon>
        <taxon>Clostridia</taxon>
        <taxon>Lachnospirales</taxon>
        <taxon>Lachnospiraceae</taxon>
        <taxon>Anaerocolumna</taxon>
    </lineage>
</organism>
<dbReference type="SUPFAM" id="SSF101386">
    <property type="entry name" value="all-alpha NTP pyrophosphatases"/>
    <property type="match status" value="1"/>
</dbReference>
<dbReference type="KEGG" id="anr:Ana3638_21350"/>
<dbReference type="EMBL" id="CP048000">
    <property type="protein sequence ID" value="QHQ63014.1"/>
    <property type="molecule type" value="Genomic_DNA"/>
</dbReference>
<gene>
    <name evidence="1" type="ORF">Ana3638_21350</name>
</gene>
<name>A0A6P1TPV2_9FIRM</name>
<evidence type="ECO:0000313" key="2">
    <source>
        <dbReference type="Proteomes" id="UP000464314"/>
    </source>
</evidence>
<dbReference type="RefSeq" id="WP_161839836.1">
    <property type="nucleotide sequence ID" value="NZ_CP048000.1"/>
</dbReference>
<dbReference type="Proteomes" id="UP000464314">
    <property type="component" value="Chromosome"/>
</dbReference>
<evidence type="ECO:0000313" key="1">
    <source>
        <dbReference type="EMBL" id="QHQ63014.1"/>
    </source>
</evidence>